<sequence length="177" mass="19940">MKPFLLLFVLVALAACTSERESAGRNREEVVPPTVKGEVSTTEAVGETGRNHGYVRRLYQDKGRYYITVDYIQFLSGEAAVAAARRKGDAQEEVVNGDTIYSVFDDHYIINDDAQQRTLPLGEQALFTLWDTSGDLRQYTATAAEMLEKNQEMLRYVPFMVETKQGTVTNLTEQYVP</sequence>
<evidence type="ECO:0000313" key="2">
    <source>
        <dbReference type="Proteomes" id="UP000831113"/>
    </source>
</evidence>
<dbReference type="RefSeq" id="WP_243796161.1">
    <property type="nucleotide sequence ID" value="NZ_CP094669.1"/>
</dbReference>
<accession>A0ABY4CTI8</accession>
<dbReference type="EMBL" id="CP094669">
    <property type="protein sequence ID" value="UOG73578.1"/>
    <property type="molecule type" value="Genomic_DNA"/>
</dbReference>
<organism evidence="1 2">
    <name type="scientific">Hymenobacter tibetensis</name>
    <dbReference type="NCBI Taxonomy" id="497967"/>
    <lineage>
        <taxon>Bacteria</taxon>
        <taxon>Pseudomonadati</taxon>
        <taxon>Bacteroidota</taxon>
        <taxon>Cytophagia</taxon>
        <taxon>Cytophagales</taxon>
        <taxon>Hymenobacteraceae</taxon>
        <taxon>Hymenobacter</taxon>
    </lineage>
</organism>
<protein>
    <recommendedName>
        <fullName evidence="3">LPS export ABC transporter periplasmic protein LptC</fullName>
    </recommendedName>
</protein>
<keyword evidence="2" id="KW-1185">Reference proteome</keyword>
<dbReference type="Proteomes" id="UP000831113">
    <property type="component" value="Chromosome"/>
</dbReference>
<gene>
    <name evidence="1" type="ORF">MTX78_15770</name>
</gene>
<dbReference type="PROSITE" id="PS51257">
    <property type="entry name" value="PROKAR_LIPOPROTEIN"/>
    <property type="match status" value="1"/>
</dbReference>
<name>A0ABY4CTI8_9BACT</name>
<evidence type="ECO:0008006" key="3">
    <source>
        <dbReference type="Google" id="ProtNLM"/>
    </source>
</evidence>
<proteinExistence type="predicted"/>
<reference evidence="1 2" key="1">
    <citation type="submission" date="2022-03" db="EMBL/GenBank/DDBJ databases">
        <title>Hymenobactersp. isolated from the air.</title>
        <authorList>
            <person name="Won M."/>
            <person name="Kwon S.-W."/>
        </authorList>
    </citation>
    <scope>NUCLEOTIDE SEQUENCE [LARGE SCALE GENOMIC DNA]</scope>
    <source>
        <strain evidence="1 2">KACC 21982</strain>
    </source>
</reference>
<evidence type="ECO:0000313" key="1">
    <source>
        <dbReference type="EMBL" id="UOG73578.1"/>
    </source>
</evidence>